<keyword evidence="2" id="KW-0472">Membrane</keyword>
<dbReference type="Pfam" id="PF01312">
    <property type="entry name" value="Bac_export_2"/>
    <property type="match status" value="1"/>
</dbReference>
<dbReference type="PANTHER" id="PTHR30531">
    <property type="entry name" value="FLAGELLAR BIOSYNTHETIC PROTEIN FLHB"/>
    <property type="match status" value="1"/>
</dbReference>
<feature type="transmembrane region" description="Helical" evidence="2">
    <location>
        <begin position="186"/>
        <end position="207"/>
    </location>
</feature>
<proteinExistence type="predicted"/>
<evidence type="ECO:0000256" key="2">
    <source>
        <dbReference type="SAM" id="Phobius"/>
    </source>
</evidence>
<dbReference type="InterPro" id="IPR029025">
    <property type="entry name" value="T3SS_substrate_exporter_C"/>
</dbReference>
<evidence type="ECO:0000313" key="4">
    <source>
        <dbReference type="Proteomes" id="UP000058305"/>
    </source>
</evidence>
<sequence length="367" mass="38777">MSDASERSEQATPKRMKEVREKGQLTRSQDMSAWLGVGAVAVMLPTTIALGTTAAESQMFSLRAIVATPDPMMALDTLVQGLGSMLGTIGPLFAVAVGVILLGAAAQGGIHFRKFTGKYEQLNLVKGAGRVFGMQALWEGAKSLLKTLVVGGVLYLVIQGLMPVLSSAGGLPVSALLDAAGSGATVLLQSAVVAGLVLAAADIMVVMKRNRKKTRMTKQELKDEHKRSDGDPMIKSQRRARQLAMSRNRMISSIAGSDVVLVNPTHIAVALRYEAGKAAPRVVAKGQGTIATRIREEADAHRVPIVKDVPLARALHAECEIGHEIPLEHYNAVARVLAFVMALKKRGAGHGTHTINPQLAAPAGAAR</sequence>
<dbReference type="GO" id="GO:0009306">
    <property type="term" value="P:protein secretion"/>
    <property type="evidence" value="ECO:0007669"/>
    <property type="project" value="InterPro"/>
</dbReference>
<evidence type="ECO:0000256" key="1">
    <source>
        <dbReference type="SAM" id="MobiDB-lite"/>
    </source>
</evidence>
<accession>A0A0X8E3I6</accession>
<protein>
    <submittedName>
        <fullName evidence="3">Type III secretion protein</fullName>
    </submittedName>
</protein>
<dbReference type="Gene3D" id="3.40.1690.10">
    <property type="entry name" value="secretion proteins EscU"/>
    <property type="match status" value="1"/>
</dbReference>
<dbReference type="SUPFAM" id="SSF160544">
    <property type="entry name" value="EscU C-terminal domain-like"/>
    <property type="match status" value="1"/>
</dbReference>
<dbReference type="RefSeq" id="WP_067227486.1">
    <property type="nucleotide sequence ID" value="NZ_CP014145.1"/>
</dbReference>
<organism evidence="3 4">
    <name type="scientific">Microterricola viridarii</name>
    <dbReference type="NCBI Taxonomy" id="412690"/>
    <lineage>
        <taxon>Bacteria</taxon>
        <taxon>Bacillati</taxon>
        <taxon>Actinomycetota</taxon>
        <taxon>Actinomycetes</taxon>
        <taxon>Micrococcales</taxon>
        <taxon>Microbacteriaceae</taxon>
        <taxon>Microterricola</taxon>
    </lineage>
</organism>
<feature type="region of interest" description="Disordered" evidence="1">
    <location>
        <begin position="1"/>
        <end position="23"/>
    </location>
</feature>
<dbReference type="Proteomes" id="UP000058305">
    <property type="component" value="Chromosome"/>
</dbReference>
<feature type="compositionally biased region" description="Basic and acidic residues" evidence="1">
    <location>
        <begin position="217"/>
        <end position="232"/>
    </location>
</feature>
<name>A0A0X8E3I6_9MICO</name>
<dbReference type="PANTHER" id="PTHR30531:SF12">
    <property type="entry name" value="FLAGELLAR BIOSYNTHETIC PROTEIN FLHB"/>
    <property type="match status" value="1"/>
</dbReference>
<feature type="transmembrane region" description="Helical" evidence="2">
    <location>
        <begin position="32"/>
        <end position="52"/>
    </location>
</feature>
<reference evidence="3 4" key="1">
    <citation type="journal article" date="2016" name="J. Biotechnol.">
        <title>First complete genome sequence of a species in the genus Microterricola, an extremophilic cold active enzyme producing bacterial strain ERGS5:02 isolated from Sikkim Himalaya.</title>
        <authorList>
            <person name="Himanshu"/>
            <person name="Swarnkar M.K."/>
            <person name="Singh D."/>
            <person name="Kumar R."/>
        </authorList>
    </citation>
    <scope>NUCLEOTIDE SEQUENCE [LARGE SCALE GENOMIC DNA]</scope>
    <source>
        <strain evidence="3 4">ERGS5:02</strain>
    </source>
</reference>
<evidence type="ECO:0000313" key="3">
    <source>
        <dbReference type="EMBL" id="AMB58738.1"/>
    </source>
</evidence>
<keyword evidence="4" id="KW-1185">Reference proteome</keyword>
<dbReference type="OrthoDB" id="9807950at2"/>
<dbReference type="InterPro" id="IPR006135">
    <property type="entry name" value="T3SS_substrate_exporter"/>
</dbReference>
<keyword evidence="2" id="KW-0812">Transmembrane</keyword>
<feature type="transmembrane region" description="Helical" evidence="2">
    <location>
        <begin position="144"/>
        <end position="166"/>
    </location>
</feature>
<feature type="region of interest" description="Disordered" evidence="1">
    <location>
        <begin position="214"/>
        <end position="237"/>
    </location>
</feature>
<dbReference type="AlphaFoldDB" id="A0A0X8E3I6"/>
<reference evidence="4" key="2">
    <citation type="submission" date="2016-01" db="EMBL/GenBank/DDBJ databases">
        <title>First complete genome sequence of a species in the genus Microterricola, an extremophilic cold active enzyme producing strain ERGS5:02 isolated from Sikkim Himalaya.</title>
        <authorList>
            <person name="Kumar R."/>
            <person name="Singh D."/>
            <person name="Swarnkar M.K."/>
        </authorList>
    </citation>
    <scope>NUCLEOTIDE SEQUENCE [LARGE SCALE GENOMIC DNA]</scope>
    <source>
        <strain evidence="4">ERGS5:02</strain>
    </source>
</reference>
<feature type="transmembrane region" description="Helical" evidence="2">
    <location>
        <begin position="82"/>
        <end position="105"/>
    </location>
</feature>
<dbReference type="PRINTS" id="PR00950">
    <property type="entry name" value="TYPE3IMSPROT"/>
</dbReference>
<keyword evidence="2" id="KW-1133">Transmembrane helix</keyword>
<dbReference type="EMBL" id="CP014145">
    <property type="protein sequence ID" value="AMB58738.1"/>
    <property type="molecule type" value="Genomic_DNA"/>
</dbReference>
<dbReference type="GO" id="GO:0005886">
    <property type="term" value="C:plasma membrane"/>
    <property type="evidence" value="ECO:0007669"/>
    <property type="project" value="TreeGrafter"/>
</dbReference>
<gene>
    <name evidence="3" type="ORF">AWU67_07550</name>
</gene>
<dbReference type="KEGG" id="mvd:AWU67_07550"/>